<evidence type="ECO:0000256" key="1">
    <source>
        <dbReference type="SAM" id="Coils"/>
    </source>
</evidence>
<gene>
    <name evidence="2" type="ORF">KAOT1_02079</name>
</gene>
<name>A9E6T8_9FLAO</name>
<reference evidence="2 3" key="1">
    <citation type="journal article" date="2011" name="J. Bacteriol.">
        <title>Genome sequence of the algicidal bacterium Kordia algicida OT-1.</title>
        <authorList>
            <person name="Lee H.S."/>
            <person name="Kang S.G."/>
            <person name="Kwon K.K."/>
            <person name="Lee J.H."/>
            <person name="Kim S.J."/>
        </authorList>
    </citation>
    <scope>NUCLEOTIDE SEQUENCE [LARGE SCALE GENOMIC DNA]</scope>
    <source>
        <strain evidence="2 3">OT-1</strain>
    </source>
</reference>
<dbReference type="eggNOG" id="ENOG50343G1">
    <property type="taxonomic scope" value="Bacteria"/>
</dbReference>
<evidence type="ECO:0000313" key="2">
    <source>
        <dbReference type="EMBL" id="EDP95085.1"/>
    </source>
</evidence>
<dbReference type="STRING" id="391587.KAOT1_02079"/>
<dbReference type="PROSITE" id="PS51257">
    <property type="entry name" value="PROKAR_LIPOPROTEIN"/>
    <property type="match status" value="1"/>
</dbReference>
<dbReference type="HOGENOM" id="CLU_1862535_0_0_10"/>
<keyword evidence="3" id="KW-1185">Reference proteome</keyword>
<feature type="coiled-coil region" evidence="1">
    <location>
        <begin position="25"/>
        <end position="52"/>
    </location>
</feature>
<accession>A9E6T8</accession>
<dbReference type="EMBL" id="ABIB01000011">
    <property type="protein sequence ID" value="EDP95085.1"/>
    <property type="molecule type" value="Genomic_DNA"/>
</dbReference>
<organism evidence="2 3">
    <name type="scientific">Kordia algicida OT-1</name>
    <dbReference type="NCBI Taxonomy" id="391587"/>
    <lineage>
        <taxon>Bacteria</taxon>
        <taxon>Pseudomonadati</taxon>
        <taxon>Bacteroidota</taxon>
        <taxon>Flavobacteriia</taxon>
        <taxon>Flavobacteriales</taxon>
        <taxon>Flavobacteriaceae</taxon>
        <taxon>Kordia</taxon>
    </lineage>
</organism>
<comment type="caution">
    <text evidence="2">The sequence shown here is derived from an EMBL/GenBank/DDBJ whole genome shotgun (WGS) entry which is preliminary data.</text>
</comment>
<keyword evidence="1" id="KW-0175">Coiled coil</keyword>
<evidence type="ECO:0008006" key="4">
    <source>
        <dbReference type="Google" id="ProtNLM"/>
    </source>
</evidence>
<evidence type="ECO:0000313" key="3">
    <source>
        <dbReference type="Proteomes" id="UP000002945"/>
    </source>
</evidence>
<proteinExistence type="predicted"/>
<sequence>MSVTMKKSILLVFVLFFSCAKNNSEDSLRKELNILEKNQDKLVNELKEINENYLEPFRIYQENVLKESATSPDTIILNYTKFIEKYPNSFWRHESERRIENVKNRKHLWTKENGWNLNKSDIPKPKLGVKAISCPGC</sequence>
<protein>
    <recommendedName>
        <fullName evidence="4">Lipoprotein</fullName>
    </recommendedName>
</protein>
<dbReference type="AlphaFoldDB" id="A9E6T8"/>
<dbReference type="Proteomes" id="UP000002945">
    <property type="component" value="Unassembled WGS sequence"/>
</dbReference>